<feature type="signal peptide" evidence="1">
    <location>
        <begin position="1"/>
        <end position="23"/>
    </location>
</feature>
<sequence>MKNFTSVLQLTIFLSLLYLSATAQNLQLHYDFGKADDGELNADREHFTTTLEMFRPDSLGSTFFFVDMNYDSENGMSFAYWEIARTFKLPKIKNLRLELGYNDGMFIPSAWLVGLQTPFTIGPASISTSLYYRAEKGAKSADAQFTGVWFMMLFKGKVTLSGFVDVWSQDDYNLLGDKDGKRVVFLTEPQLWYNIHKKFALGGEVEFSRNLFTFDGDVEVMPTLAVKWTF</sequence>
<accession>A0AAW9SCT0</accession>
<gene>
    <name evidence="2" type="ORF">AAG747_22705</name>
</gene>
<dbReference type="EMBL" id="JBDKWZ010000016">
    <property type="protein sequence ID" value="MEN7550749.1"/>
    <property type="molecule type" value="Genomic_DNA"/>
</dbReference>
<dbReference type="GO" id="GO:0009279">
    <property type="term" value="C:cell outer membrane"/>
    <property type="evidence" value="ECO:0007669"/>
    <property type="project" value="InterPro"/>
</dbReference>
<dbReference type="SUPFAM" id="SSF111364">
    <property type="entry name" value="Tsx-like channel"/>
    <property type="match status" value="1"/>
</dbReference>
<name>A0AAW9SCT0_9BACT</name>
<dbReference type="Proteomes" id="UP001403385">
    <property type="component" value="Unassembled WGS sequence"/>
</dbReference>
<evidence type="ECO:0000313" key="2">
    <source>
        <dbReference type="EMBL" id="MEN7550749.1"/>
    </source>
</evidence>
<dbReference type="Pfam" id="PF16412">
    <property type="entry name" value="DUF5020"/>
    <property type="match status" value="1"/>
</dbReference>
<proteinExistence type="predicted"/>
<reference evidence="2 3" key="1">
    <citation type="submission" date="2024-04" db="EMBL/GenBank/DDBJ databases">
        <title>Novel genus in family Flammeovirgaceae.</title>
        <authorList>
            <person name="Nguyen T.H."/>
            <person name="Vuong T.Q."/>
            <person name="Le H."/>
            <person name="Kim S.-G."/>
        </authorList>
    </citation>
    <scope>NUCLEOTIDE SEQUENCE [LARGE SCALE GENOMIC DNA]</scope>
    <source>
        <strain evidence="2 3">JCM 23209</strain>
    </source>
</reference>
<comment type="caution">
    <text evidence="2">The sequence shown here is derived from an EMBL/GenBank/DDBJ whole genome shotgun (WGS) entry which is preliminary data.</text>
</comment>
<keyword evidence="1" id="KW-0732">Signal</keyword>
<evidence type="ECO:0000313" key="3">
    <source>
        <dbReference type="Proteomes" id="UP001403385"/>
    </source>
</evidence>
<dbReference type="Gene3D" id="2.40.230.20">
    <property type="entry name" value="Nucleoside-specific channel-forming protein, Tsx-like"/>
    <property type="match status" value="1"/>
</dbReference>
<organism evidence="2 3">
    <name type="scientific">Rapidithrix thailandica</name>
    <dbReference type="NCBI Taxonomy" id="413964"/>
    <lineage>
        <taxon>Bacteria</taxon>
        <taxon>Pseudomonadati</taxon>
        <taxon>Bacteroidota</taxon>
        <taxon>Cytophagia</taxon>
        <taxon>Cytophagales</taxon>
        <taxon>Flammeovirgaceae</taxon>
        <taxon>Rapidithrix</taxon>
    </lineage>
</organism>
<keyword evidence="3" id="KW-1185">Reference proteome</keyword>
<dbReference type="InterPro" id="IPR036777">
    <property type="entry name" value="Channel_Tsx-like_sf"/>
</dbReference>
<evidence type="ECO:0000256" key="1">
    <source>
        <dbReference type="SAM" id="SignalP"/>
    </source>
</evidence>
<feature type="chain" id="PRO_5043813231" evidence="1">
    <location>
        <begin position="24"/>
        <end position="230"/>
    </location>
</feature>
<protein>
    <submittedName>
        <fullName evidence="2">DUF5020 family protein</fullName>
    </submittedName>
</protein>
<dbReference type="AlphaFoldDB" id="A0AAW9SCT0"/>